<dbReference type="InterPro" id="IPR056578">
    <property type="entry name" value="UBA_N4BP1_C"/>
</dbReference>
<reference evidence="18" key="1">
    <citation type="submission" date="2025-08" db="UniProtKB">
        <authorList>
            <consortium name="RefSeq"/>
        </authorList>
    </citation>
    <scope>IDENTIFICATION</scope>
    <source>
        <tissue evidence="18">Muscle</tissue>
    </source>
</reference>
<dbReference type="PANTHER" id="PTHR12876">
    <property type="entry name" value="N4BP1-RELATED"/>
    <property type="match status" value="1"/>
</dbReference>
<organism evidence="17 18">
    <name type="scientific">Hipposideros armiger</name>
    <name type="common">Great Himalayan leaf-nosed bat</name>
    <dbReference type="NCBI Taxonomy" id="186990"/>
    <lineage>
        <taxon>Eukaryota</taxon>
        <taxon>Metazoa</taxon>
        <taxon>Chordata</taxon>
        <taxon>Craniata</taxon>
        <taxon>Vertebrata</taxon>
        <taxon>Euteleostomi</taxon>
        <taxon>Mammalia</taxon>
        <taxon>Eutheria</taxon>
        <taxon>Laurasiatheria</taxon>
        <taxon>Chiroptera</taxon>
        <taxon>Yinpterochiroptera</taxon>
        <taxon>Rhinolophoidea</taxon>
        <taxon>Hipposideridae</taxon>
        <taxon>Hipposideros</taxon>
    </lineage>
</organism>
<dbReference type="GO" id="GO:0031397">
    <property type="term" value="P:negative regulation of protein ubiquitination"/>
    <property type="evidence" value="ECO:0007669"/>
    <property type="project" value="TreeGrafter"/>
</dbReference>
<evidence type="ECO:0000313" key="18">
    <source>
        <dbReference type="RefSeq" id="XP_019499806.1"/>
    </source>
</evidence>
<dbReference type="KEGG" id="hai:109383650"/>
<dbReference type="GeneID" id="109383650"/>
<feature type="domain" description="N4BP1 second type I KH-domain" evidence="14">
    <location>
        <begin position="160"/>
        <end position="275"/>
    </location>
</feature>
<dbReference type="GO" id="GO:0004518">
    <property type="term" value="F:nuclease activity"/>
    <property type="evidence" value="ECO:0007669"/>
    <property type="project" value="UniProtKB-KW"/>
</dbReference>
<feature type="region of interest" description="Disordered" evidence="11">
    <location>
        <begin position="1"/>
        <end position="82"/>
    </location>
</feature>
<evidence type="ECO:0000256" key="4">
    <source>
        <dbReference type="ARBA" id="ARBA00022722"/>
    </source>
</evidence>
<keyword evidence="8" id="KW-0539">Nucleus</keyword>
<evidence type="ECO:0000256" key="1">
    <source>
        <dbReference type="ARBA" id="ARBA00004322"/>
    </source>
</evidence>
<dbReference type="SUPFAM" id="SSF54791">
    <property type="entry name" value="Eukaryotic type KH-domain (KH-domain type I)"/>
    <property type="match status" value="1"/>
</dbReference>
<feature type="domain" description="N4BP1 C-terminal UBA" evidence="16">
    <location>
        <begin position="989"/>
        <end position="1037"/>
    </location>
</feature>
<evidence type="ECO:0000256" key="2">
    <source>
        <dbReference type="ARBA" id="ARBA00004604"/>
    </source>
</evidence>
<dbReference type="Pfam" id="PF23053">
    <property type="entry name" value="UBA_N4BP1"/>
    <property type="match status" value="1"/>
</dbReference>
<gene>
    <name evidence="18" type="primary">N4BP1</name>
</gene>
<evidence type="ECO:0000313" key="17">
    <source>
        <dbReference type="Proteomes" id="UP000694851"/>
    </source>
</evidence>
<evidence type="ECO:0000256" key="9">
    <source>
        <dbReference type="ARBA" id="ARBA00038274"/>
    </source>
</evidence>
<protein>
    <recommendedName>
        <fullName evidence="10">NEDD4-binding protein 1</fullName>
    </recommendedName>
</protein>
<keyword evidence="3" id="KW-0399">Innate immunity</keyword>
<evidence type="ECO:0000259" key="15">
    <source>
        <dbReference type="Pfam" id="PF23053"/>
    </source>
</evidence>
<dbReference type="PANTHER" id="PTHR12876:SF26">
    <property type="entry name" value="NEDD4-BINDING PROTEIN 1"/>
    <property type="match status" value="1"/>
</dbReference>
<dbReference type="GO" id="GO:0003723">
    <property type="term" value="F:RNA binding"/>
    <property type="evidence" value="ECO:0007669"/>
    <property type="project" value="UniProtKB-KW"/>
</dbReference>
<keyword evidence="7" id="KW-0694">RNA-binding</keyword>
<dbReference type="GO" id="GO:0016787">
    <property type="term" value="F:hydrolase activity"/>
    <property type="evidence" value="ECO:0007669"/>
    <property type="project" value="UniProtKB-KW"/>
</dbReference>
<comment type="similarity">
    <text evidence="9">Belongs to the N4BP1 family.</text>
</comment>
<feature type="region of interest" description="Disordered" evidence="11">
    <location>
        <begin position="473"/>
        <end position="495"/>
    </location>
</feature>
<evidence type="ECO:0000256" key="11">
    <source>
        <dbReference type="SAM" id="MobiDB-lite"/>
    </source>
</evidence>
<dbReference type="GO" id="GO:0005730">
    <property type="term" value="C:nucleolus"/>
    <property type="evidence" value="ECO:0007669"/>
    <property type="project" value="UniProtKB-SubCell"/>
</dbReference>
<feature type="domain" description="N4BP1 first type I KH-domain" evidence="13">
    <location>
        <begin position="93"/>
        <end position="159"/>
    </location>
</feature>
<dbReference type="Pfam" id="PF23050">
    <property type="entry name" value="KH_N4BP1_1st"/>
    <property type="match status" value="1"/>
</dbReference>
<dbReference type="Pfam" id="PF23054">
    <property type="entry name" value="UBA_N4BP1_C"/>
    <property type="match status" value="1"/>
</dbReference>
<evidence type="ECO:0000259" key="14">
    <source>
        <dbReference type="Pfam" id="PF23052"/>
    </source>
</evidence>
<dbReference type="InterPro" id="IPR056630">
    <property type="entry name" value="KH_N4BP1_2nd"/>
</dbReference>
<dbReference type="Proteomes" id="UP000694851">
    <property type="component" value="Unplaced"/>
</dbReference>
<evidence type="ECO:0000256" key="6">
    <source>
        <dbReference type="ARBA" id="ARBA00022859"/>
    </source>
</evidence>
<dbReference type="CTD" id="9683"/>
<keyword evidence="6" id="KW-0391">Immunity</keyword>
<proteinExistence type="inferred from homology"/>
<dbReference type="GO" id="GO:0016605">
    <property type="term" value="C:PML body"/>
    <property type="evidence" value="ECO:0007669"/>
    <property type="project" value="UniProtKB-SubCell"/>
</dbReference>
<dbReference type="Pfam" id="PF23052">
    <property type="entry name" value="KH_N4BP1_2nd"/>
    <property type="match status" value="1"/>
</dbReference>
<name>A0A8B7RFH7_HIPAR</name>
<evidence type="ECO:0000256" key="10">
    <source>
        <dbReference type="ARBA" id="ARBA00039336"/>
    </source>
</evidence>
<dbReference type="CDD" id="cd09032">
    <property type="entry name" value="KH-I_N4BP1_like_rpt1"/>
    <property type="match status" value="1"/>
</dbReference>
<dbReference type="InterPro" id="IPR051101">
    <property type="entry name" value="ZC3H12/N4BP1_RNase_Reg"/>
</dbReference>
<feature type="domain" description="N4BP1 UBA-like" evidence="15">
    <location>
        <begin position="429"/>
        <end position="472"/>
    </location>
</feature>
<dbReference type="InterPro" id="IPR036612">
    <property type="entry name" value="KH_dom_type_1_sf"/>
</dbReference>
<feature type="region of interest" description="Disordered" evidence="11">
    <location>
        <begin position="941"/>
        <end position="961"/>
    </location>
</feature>
<dbReference type="OrthoDB" id="392925at2759"/>
<accession>A0A8B7RFH7</accession>
<dbReference type="RefSeq" id="XP_019499806.1">
    <property type="nucleotide sequence ID" value="XM_019644261.1"/>
</dbReference>
<dbReference type="InterPro" id="IPR021869">
    <property type="entry name" value="RNase_Zc3h12_NYN"/>
</dbReference>
<dbReference type="CDD" id="cd22476">
    <property type="entry name" value="KH-I_N4BP1"/>
    <property type="match status" value="1"/>
</dbReference>
<feature type="domain" description="RNase NYN" evidence="12">
    <location>
        <begin position="699"/>
        <end position="789"/>
    </location>
</feature>
<sequence length="1037" mass="115137">MTAAGGRMRGDAARPAATAAKGRRAFLPAVAKPRRPRRDVVARPAGWRRGAGGARWPGGPTPPDGLGHSGSTLRGPAPPREAAPAMAARAVLDEFTAPAEKAALLERSRGRIEGLFGVSLAVLGALGSEEPLPARIWLQLRGAQEAVHSAKEYIKGICEPELEERECYPKAMHCIFVGAQSLFLKSLIQDTSADLCVLDTGLLGIRGSAEAVVMARSHIQQFVKLFENNENLPNSQKESEVKREFKQFVEARADNYTMDLLILPTSLKKELLTLTLGEENLFETGDDDVIEIEDSKQTEFTQNAAAGLTMSRDEIVLQEDARNKAGTPVSELTKQMDTVFSSSQDVLFVPINGLNPDEEALCRGRVCHKRRFSDSEERHTKKQFSLESVQEGEPHDGKTLAGSVIIDLSDSADPDNFSPEVKDNTEEMEYNILVNFFKTMGYSQEIVEKVIREYGPSTEPLLLLEEIEKENKRVQEDREFSPGTMYPETSKTKNKGVCSSINELTTDSTPKKTQTHTQQNMVEKFSQLPFKVESKPCTSNCKINAFRTVPVEQKQEIWNSNQSYLGNIDLETDGLSPSVAPSSPKEALSFVSRGASSHQPRIPVFPENGLQHQGEPLLPNNMKSACENRLGSPQSKPNCPLLSQAQMPLHQLLPSVTDGRLAGPSDHIDSSVTGVQRFRDTLKVPYKLELKNEPGRTDLKHIVIDGSNVAITHGLKKFFSCRGIAIAVEYFWKLGNRNITVFVPQWRTRRDPNVTEQHFLTQLQELGILSLTPARMVFGERIASHDDRYERPLSFLRWVGAVRSQPRAPSDSCLCLDLHAYRTHSIPGVENFDILVSVWQPQVVFKHLLLPGYFWPVIYPPLVLRKRVWRWCQRHHHWTALLHPAFGCQASGPCGQPQVVSRSVVCLITSSPGLTSLHRDMQPLLNALPSVGMFDPSFRGPGAQAASTSLQPPARVQGPPPSHWLPQQPRFPLLPNLPNTQQNLPMPAQRSPAETSELREALLKIFPDSEQRLKIDQILGAHPYMKDLNALSAMVLD</sequence>
<dbReference type="InterPro" id="IPR056631">
    <property type="entry name" value="UBA_N4BP1"/>
</dbReference>
<dbReference type="InterPro" id="IPR056629">
    <property type="entry name" value="KH_N4BP1_1st"/>
</dbReference>
<evidence type="ECO:0000256" key="8">
    <source>
        <dbReference type="ARBA" id="ARBA00023242"/>
    </source>
</evidence>
<dbReference type="AlphaFoldDB" id="A0A8B7RFH7"/>
<evidence type="ECO:0000256" key="5">
    <source>
        <dbReference type="ARBA" id="ARBA00022801"/>
    </source>
</evidence>
<dbReference type="Pfam" id="PF11977">
    <property type="entry name" value="RNase_Zc3h12a"/>
    <property type="match status" value="1"/>
</dbReference>
<dbReference type="FunFam" id="3.40.50.11980:FF:000001">
    <property type="entry name" value="ZC3H12A isoform 1"/>
    <property type="match status" value="1"/>
</dbReference>
<keyword evidence="5" id="KW-0378">Hydrolase</keyword>
<evidence type="ECO:0000259" key="16">
    <source>
        <dbReference type="Pfam" id="PF23054"/>
    </source>
</evidence>
<dbReference type="GO" id="GO:0045087">
    <property type="term" value="P:innate immune response"/>
    <property type="evidence" value="ECO:0007669"/>
    <property type="project" value="UniProtKB-KW"/>
</dbReference>
<keyword evidence="17" id="KW-1185">Reference proteome</keyword>
<evidence type="ECO:0000259" key="12">
    <source>
        <dbReference type="Pfam" id="PF11977"/>
    </source>
</evidence>
<keyword evidence="4" id="KW-0540">Nuclease</keyword>
<comment type="subcellular location">
    <subcellularLocation>
        <location evidence="1">Nucleus</location>
        <location evidence="1">PML body</location>
    </subcellularLocation>
    <subcellularLocation>
        <location evidence="2">Nucleus</location>
        <location evidence="2">Nucleolus</location>
    </subcellularLocation>
</comment>
<evidence type="ECO:0000259" key="13">
    <source>
        <dbReference type="Pfam" id="PF23050"/>
    </source>
</evidence>
<dbReference type="Gene3D" id="3.40.50.11980">
    <property type="match status" value="1"/>
</dbReference>
<feature type="region of interest" description="Disordered" evidence="11">
    <location>
        <begin position="377"/>
        <end position="398"/>
    </location>
</feature>
<evidence type="ECO:0000256" key="7">
    <source>
        <dbReference type="ARBA" id="ARBA00022884"/>
    </source>
</evidence>
<evidence type="ECO:0000256" key="3">
    <source>
        <dbReference type="ARBA" id="ARBA00022588"/>
    </source>
</evidence>
<dbReference type="GO" id="GO:0032435">
    <property type="term" value="P:negative regulation of proteasomal ubiquitin-dependent protein catabolic process"/>
    <property type="evidence" value="ECO:0007669"/>
    <property type="project" value="TreeGrafter"/>
</dbReference>